<comment type="caution">
    <text evidence="2">The sequence shown here is derived from an EMBL/GenBank/DDBJ whole genome shotgun (WGS) entry which is preliminary data.</text>
</comment>
<keyword evidence="1" id="KW-0472">Membrane</keyword>
<keyword evidence="1" id="KW-1133">Transmembrane helix</keyword>
<dbReference type="Proteomes" id="UP000679179">
    <property type="component" value="Unassembled WGS sequence"/>
</dbReference>
<reference evidence="2" key="1">
    <citation type="submission" date="2021-03" db="EMBL/GenBank/DDBJ databases">
        <title>Taxonomic study of Clostridium polyendosporum from meadow-gley soil under rice.</title>
        <authorList>
            <person name="Kobayashi H."/>
            <person name="Tanizawa Y."/>
            <person name="Yagura M."/>
        </authorList>
    </citation>
    <scope>NUCLEOTIDE SEQUENCE</scope>
    <source>
        <strain evidence="2">JCM 30710</strain>
    </source>
</reference>
<accession>A0A919RVN1</accession>
<feature type="transmembrane region" description="Helical" evidence="1">
    <location>
        <begin position="34"/>
        <end position="52"/>
    </location>
</feature>
<keyword evidence="3" id="KW-1185">Reference proteome</keyword>
<keyword evidence="1" id="KW-0812">Transmembrane</keyword>
<dbReference type="EMBL" id="BOPZ01000001">
    <property type="protein sequence ID" value="GIM27335.1"/>
    <property type="molecule type" value="Genomic_DNA"/>
</dbReference>
<evidence type="ECO:0000313" key="3">
    <source>
        <dbReference type="Proteomes" id="UP000679179"/>
    </source>
</evidence>
<evidence type="ECO:0000256" key="1">
    <source>
        <dbReference type="SAM" id="Phobius"/>
    </source>
</evidence>
<evidence type="ECO:0000313" key="2">
    <source>
        <dbReference type="EMBL" id="GIM27335.1"/>
    </source>
</evidence>
<name>A0A919RVN1_9CLOT</name>
<sequence>MLKLTLFEFFLRIIPESILSVLAIYIFSFNRIKIKPLFMSSIFFAITTYLVRMLPIHFGIHTIIMTVIYSLIIIFINKISIAKSISSVLLVAIFLSICELVNMIILNLLKIDMQLEFRDSIMKVVYTTPSLVLLGGVILLFYLIVYEQKIKRIND</sequence>
<feature type="transmembrane region" description="Helical" evidence="1">
    <location>
        <begin position="58"/>
        <end position="76"/>
    </location>
</feature>
<feature type="transmembrane region" description="Helical" evidence="1">
    <location>
        <begin position="88"/>
        <end position="109"/>
    </location>
</feature>
<organism evidence="2 3">
    <name type="scientific">Clostridium polyendosporum</name>
    <dbReference type="NCBI Taxonomy" id="69208"/>
    <lineage>
        <taxon>Bacteria</taxon>
        <taxon>Bacillati</taxon>
        <taxon>Bacillota</taxon>
        <taxon>Clostridia</taxon>
        <taxon>Eubacteriales</taxon>
        <taxon>Clostridiaceae</taxon>
        <taxon>Clostridium</taxon>
    </lineage>
</organism>
<feature type="transmembrane region" description="Helical" evidence="1">
    <location>
        <begin position="121"/>
        <end position="145"/>
    </location>
</feature>
<gene>
    <name evidence="2" type="ORF">CPJCM30710_00010</name>
</gene>
<dbReference type="AlphaFoldDB" id="A0A919RVN1"/>
<dbReference type="RefSeq" id="WP_212902106.1">
    <property type="nucleotide sequence ID" value="NZ_BOPZ01000001.1"/>
</dbReference>
<feature type="transmembrane region" description="Helical" evidence="1">
    <location>
        <begin position="6"/>
        <end position="27"/>
    </location>
</feature>
<proteinExistence type="predicted"/>
<protein>
    <submittedName>
        <fullName evidence="2">Uncharacterized protein</fullName>
    </submittedName>
</protein>